<comment type="cofactor">
    <cofactor evidence="1">
        <name>Mg(2+)</name>
        <dbReference type="ChEBI" id="CHEBI:18420"/>
    </cofactor>
</comment>
<keyword evidence="11" id="KW-0238">DNA-binding</keyword>
<organism evidence="19 20">
    <name type="scientific">Rhizoctonia solani</name>
    <dbReference type="NCBI Taxonomy" id="456999"/>
    <lineage>
        <taxon>Eukaryota</taxon>
        <taxon>Fungi</taxon>
        <taxon>Dikarya</taxon>
        <taxon>Basidiomycota</taxon>
        <taxon>Agaricomycotina</taxon>
        <taxon>Agaricomycetes</taxon>
        <taxon>Cantharellales</taxon>
        <taxon>Ceratobasidiaceae</taxon>
        <taxon>Rhizoctonia</taxon>
    </lineage>
</organism>
<feature type="compositionally biased region" description="Polar residues" evidence="16">
    <location>
        <begin position="897"/>
        <end position="919"/>
    </location>
</feature>
<feature type="domain" description="BRCT" evidence="17">
    <location>
        <begin position="41"/>
        <end position="129"/>
    </location>
</feature>
<keyword evidence="13" id="KW-0539">Nucleus</keyword>
<evidence type="ECO:0000256" key="14">
    <source>
        <dbReference type="ARBA" id="ARBA00058985"/>
    </source>
</evidence>
<dbReference type="GO" id="GO:0070987">
    <property type="term" value="P:error-free translesion synthesis"/>
    <property type="evidence" value="ECO:0007669"/>
    <property type="project" value="TreeGrafter"/>
</dbReference>
<evidence type="ECO:0000256" key="9">
    <source>
        <dbReference type="ARBA" id="ARBA00022763"/>
    </source>
</evidence>
<dbReference type="InterPro" id="IPR036420">
    <property type="entry name" value="BRCT_dom_sf"/>
</dbReference>
<dbReference type="Gene3D" id="3.40.50.10190">
    <property type="entry name" value="BRCT domain"/>
    <property type="match status" value="1"/>
</dbReference>
<feature type="compositionally biased region" description="Polar residues" evidence="16">
    <location>
        <begin position="202"/>
        <end position="220"/>
    </location>
</feature>
<dbReference type="InterPro" id="IPR036775">
    <property type="entry name" value="DNA_pol_Y-fam_lit_finger_sf"/>
</dbReference>
<dbReference type="PROSITE" id="PS50172">
    <property type="entry name" value="BRCT"/>
    <property type="match status" value="1"/>
</dbReference>
<comment type="subcellular location">
    <subcellularLocation>
        <location evidence="2">Nucleus</location>
    </subcellularLocation>
</comment>
<keyword evidence="8" id="KW-0479">Metal-binding</keyword>
<dbReference type="SUPFAM" id="SSF56672">
    <property type="entry name" value="DNA/RNA polymerases"/>
    <property type="match status" value="1"/>
</dbReference>
<keyword evidence="7" id="KW-0548">Nucleotidyltransferase</keyword>
<evidence type="ECO:0000256" key="8">
    <source>
        <dbReference type="ARBA" id="ARBA00022723"/>
    </source>
</evidence>
<dbReference type="GO" id="GO:0006281">
    <property type="term" value="P:DNA repair"/>
    <property type="evidence" value="ECO:0007669"/>
    <property type="project" value="UniProtKB-KW"/>
</dbReference>
<dbReference type="Gene3D" id="6.10.250.1490">
    <property type="match status" value="1"/>
</dbReference>
<dbReference type="Pfam" id="PF16727">
    <property type="entry name" value="REV1_C"/>
    <property type="match status" value="1"/>
</dbReference>
<dbReference type="InterPro" id="IPR017961">
    <property type="entry name" value="DNA_pol_Y-fam_little_finger"/>
</dbReference>
<dbReference type="AlphaFoldDB" id="A0A8H3DUS0"/>
<keyword evidence="5" id="KW-0237">DNA synthesis</keyword>
<evidence type="ECO:0000259" key="18">
    <source>
        <dbReference type="PROSITE" id="PS50173"/>
    </source>
</evidence>
<feature type="region of interest" description="Disordered" evidence="16">
    <location>
        <begin position="307"/>
        <end position="326"/>
    </location>
</feature>
<protein>
    <recommendedName>
        <fullName evidence="4">DNA repair protein REV1</fullName>
    </recommendedName>
    <alternativeName>
        <fullName evidence="15">Reversionless protein 1</fullName>
    </alternativeName>
</protein>
<evidence type="ECO:0000256" key="7">
    <source>
        <dbReference type="ARBA" id="ARBA00022695"/>
    </source>
</evidence>
<evidence type="ECO:0000256" key="10">
    <source>
        <dbReference type="ARBA" id="ARBA00022842"/>
    </source>
</evidence>
<evidence type="ECO:0000259" key="17">
    <source>
        <dbReference type="PROSITE" id="PS50172"/>
    </source>
</evidence>
<feature type="region of interest" description="Disordered" evidence="16">
    <location>
        <begin position="881"/>
        <end position="925"/>
    </location>
</feature>
<dbReference type="EMBL" id="CAJNJQ010000288">
    <property type="protein sequence ID" value="CAE7068298.1"/>
    <property type="molecule type" value="Genomic_DNA"/>
</dbReference>
<dbReference type="Proteomes" id="UP000663827">
    <property type="component" value="Unassembled WGS sequence"/>
</dbReference>
<dbReference type="Pfam" id="PF00817">
    <property type="entry name" value="IMS"/>
    <property type="match status" value="1"/>
</dbReference>
<dbReference type="Pfam" id="PF11799">
    <property type="entry name" value="IMS_C"/>
    <property type="match status" value="1"/>
</dbReference>
<keyword evidence="9" id="KW-0227">DNA damage</keyword>
<name>A0A8H3DUS0_9AGAM</name>
<evidence type="ECO:0000256" key="12">
    <source>
        <dbReference type="ARBA" id="ARBA00023204"/>
    </source>
</evidence>
<dbReference type="CDD" id="cd01701">
    <property type="entry name" value="PolY_Rev1"/>
    <property type="match status" value="1"/>
</dbReference>
<comment type="similarity">
    <text evidence="3">Belongs to the DNA polymerase type-Y family.</text>
</comment>
<keyword evidence="10" id="KW-0460">Magnesium</keyword>
<evidence type="ECO:0000256" key="15">
    <source>
        <dbReference type="ARBA" id="ARBA00081902"/>
    </source>
</evidence>
<evidence type="ECO:0000313" key="19">
    <source>
        <dbReference type="EMBL" id="CAE7068298.1"/>
    </source>
</evidence>
<sequence>MQDTYHASKFGEFGDYFRRKRAKLQNQNADLITQDNRLGPSQSLIFKSLAIYITGRTVPSLQILRSLILQHGGQFHAYLDRKEMVTHIITSNLTPAKALEFKNMRVVRPEWLLDSVTANKLLPWTDYRWSEIHQFGSPIRNTTLGSPIPAPSISDPGGSLKHARTPTITLSSPLKEHYKSKESLVPFQSLLPNEDRADNSAREVQTTNPNTFNVSSSGQAGASDPAPSESSRAQYAIYAANPDAERLMESVEWREAHTSASGETFIQGYYQHSRLHHLSKWKSELRNLVAKAQEDAESQFLSGEMATVSNSANTHPAAKSKSKGKSRVTERVIMHCDFDSFFVSAGLIARPELNEKPVVVCHSSGKGGNHSTSEVASASYAARKFGVKNGMSLGQAKKLCPEIQTIPYEFERYKELSLRFYTILMSLSDDLQAVSVDEALIDVSSRVESLRAQAVESGRMQTESYERTMAEMIRDQVREKTGCEGEHYEKYSRLAMYLLYAWDKVSVGIGPNIMLARLATKRAKPAGSFYISAEDAPAHMVDLDIVDIHGFADAVRNKVIVHFGTSRLGDLVEYNKATLQQALGGKSGERVWNAIRGVDDRTLESDKPRKSVSADVNYGIRFQNNEHAEKFVYGLAKEVSERLGSINKVGKSLTLKIMKRHPDAPKEAPKFMGHGKCETYNKTCSIAGSRGLATNDPEVIGREAWKLLCSMRFDPTELRGIGIQIQKLDHAEKLTGAGAVMHGQLAKRFRHVITKAHAEKQTSRNSDCSNAVPGCKEIPYDLTEPTQINSTNKSPEASPRLPPPAIPIPEQSTSIDGTDDARKPSRWAQPRALAIDATIIDVDALETQKPAPGAKELPYDLTMLSQLDQETLVDIMVDKGDRSRSSSVSRFGCPTASVESGSLSPRQATSRQRLTNMGPPTSIPDPSKYFPIFKRQFAPIPDQELVALGIDPITYANIPRDRQKALVSTRRAAKGLDGNGRPIHQRKRRFVEDKGRPVHHIIFAGRTELPALRAAAPGIPAVTETGDVQDMIRLWVETKIAKKLGPDPREVAHFGGFLERSMVTDSGMQRTVEAMKWWKDVCMKSWGIEQERRGRYGREWWVAWWEVKDKLDAIVKKRFGGKLNMD</sequence>
<dbReference type="InterPro" id="IPR031991">
    <property type="entry name" value="Rev1_C"/>
</dbReference>
<feature type="compositionally biased region" description="Polar residues" evidence="16">
    <location>
        <begin position="784"/>
        <end position="793"/>
    </location>
</feature>
<dbReference type="Gene3D" id="3.40.1170.60">
    <property type="match status" value="1"/>
</dbReference>
<comment type="caution">
    <text evidence="19">The sequence shown here is derived from an EMBL/GenBank/DDBJ whole genome shotgun (WGS) entry which is preliminary data.</text>
</comment>
<dbReference type="FunFam" id="3.40.50.10190:FF:000011">
    <property type="entry name" value="DNA repair protein REV1"/>
    <property type="match status" value="1"/>
</dbReference>
<dbReference type="InterPro" id="IPR043128">
    <property type="entry name" value="Rev_trsase/Diguanyl_cyclase"/>
</dbReference>
<dbReference type="GO" id="GO:0017125">
    <property type="term" value="F:deoxycytidyl transferase activity"/>
    <property type="evidence" value="ECO:0007669"/>
    <property type="project" value="TreeGrafter"/>
</dbReference>
<dbReference type="InterPro" id="IPR001357">
    <property type="entry name" value="BRCT_dom"/>
</dbReference>
<dbReference type="SUPFAM" id="SSF52113">
    <property type="entry name" value="BRCT domain"/>
    <property type="match status" value="1"/>
</dbReference>
<dbReference type="Gene3D" id="1.20.58.1280">
    <property type="entry name" value="DNA repair protein Rev1, C-terminal domain"/>
    <property type="match status" value="1"/>
</dbReference>
<dbReference type="GO" id="GO:0046872">
    <property type="term" value="F:metal ion binding"/>
    <property type="evidence" value="ECO:0007669"/>
    <property type="project" value="UniProtKB-KW"/>
</dbReference>
<dbReference type="InterPro" id="IPR001126">
    <property type="entry name" value="UmuC"/>
</dbReference>
<evidence type="ECO:0000256" key="13">
    <source>
        <dbReference type="ARBA" id="ARBA00023242"/>
    </source>
</evidence>
<dbReference type="PANTHER" id="PTHR45990">
    <property type="entry name" value="DNA REPAIR PROTEIN REV1"/>
    <property type="match status" value="1"/>
</dbReference>
<feature type="region of interest" description="Disordered" evidence="16">
    <location>
        <begin position="779"/>
        <end position="823"/>
    </location>
</feature>
<evidence type="ECO:0000256" key="11">
    <source>
        <dbReference type="ARBA" id="ARBA00023125"/>
    </source>
</evidence>
<evidence type="ECO:0000256" key="2">
    <source>
        <dbReference type="ARBA" id="ARBA00004123"/>
    </source>
</evidence>
<dbReference type="SMART" id="SM00292">
    <property type="entry name" value="BRCT"/>
    <property type="match status" value="1"/>
</dbReference>
<dbReference type="GO" id="GO:0042276">
    <property type="term" value="P:error-prone translesion synthesis"/>
    <property type="evidence" value="ECO:0007669"/>
    <property type="project" value="TreeGrafter"/>
</dbReference>
<evidence type="ECO:0000256" key="1">
    <source>
        <dbReference type="ARBA" id="ARBA00001946"/>
    </source>
</evidence>
<evidence type="ECO:0000256" key="16">
    <source>
        <dbReference type="SAM" id="MobiDB-lite"/>
    </source>
</evidence>
<feature type="region of interest" description="Disordered" evidence="16">
    <location>
        <begin position="196"/>
        <end position="231"/>
    </location>
</feature>
<dbReference type="Gene3D" id="3.30.1490.100">
    <property type="entry name" value="DNA polymerase, Y-family, little finger domain"/>
    <property type="match status" value="1"/>
</dbReference>
<gene>
    <name evidence="19" type="ORF">RDB_LOCUS13352</name>
</gene>
<reference evidence="19" key="1">
    <citation type="submission" date="2021-01" db="EMBL/GenBank/DDBJ databases">
        <authorList>
            <person name="Kaushik A."/>
        </authorList>
    </citation>
    <scope>NUCLEOTIDE SEQUENCE</scope>
    <source>
        <strain evidence="19">AG5</strain>
    </source>
</reference>
<dbReference type="PROSITE" id="PS50173">
    <property type="entry name" value="UMUC"/>
    <property type="match status" value="1"/>
</dbReference>
<evidence type="ECO:0000256" key="6">
    <source>
        <dbReference type="ARBA" id="ARBA00022679"/>
    </source>
</evidence>
<dbReference type="GO" id="GO:0005634">
    <property type="term" value="C:nucleus"/>
    <property type="evidence" value="ECO:0007669"/>
    <property type="project" value="UniProtKB-SubCell"/>
</dbReference>
<dbReference type="GO" id="GO:0003684">
    <property type="term" value="F:damaged DNA binding"/>
    <property type="evidence" value="ECO:0007669"/>
    <property type="project" value="InterPro"/>
</dbReference>
<dbReference type="GO" id="GO:0003887">
    <property type="term" value="F:DNA-directed DNA polymerase activity"/>
    <property type="evidence" value="ECO:0007669"/>
    <property type="project" value="TreeGrafter"/>
</dbReference>
<evidence type="ECO:0000256" key="4">
    <source>
        <dbReference type="ARBA" id="ARBA00020399"/>
    </source>
</evidence>
<dbReference type="Pfam" id="PF16589">
    <property type="entry name" value="BRCT_2"/>
    <property type="match status" value="1"/>
</dbReference>
<evidence type="ECO:0000256" key="3">
    <source>
        <dbReference type="ARBA" id="ARBA00010945"/>
    </source>
</evidence>
<keyword evidence="6" id="KW-0808">Transferase</keyword>
<evidence type="ECO:0000256" key="5">
    <source>
        <dbReference type="ARBA" id="ARBA00022634"/>
    </source>
</evidence>
<dbReference type="Gene3D" id="1.10.150.20">
    <property type="entry name" value="5' to 3' exonuclease, C-terminal subdomain"/>
    <property type="match status" value="1"/>
</dbReference>
<feature type="domain" description="UmuC" evidence="18">
    <location>
        <begin position="333"/>
        <end position="552"/>
    </location>
</feature>
<proteinExistence type="inferred from homology"/>
<dbReference type="InterPro" id="IPR043502">
    <property type="entry name" value="DNA/RNA_pol_sf"/>
</dbReference>
<dbReference type="PANTHER" id="PTHR45990:SF1">
    <property type="entry name" value="DNA REPAIR PROTEIN REV1"/>
    <property type="match status" value="1"/>
</dbReference>
<dbReference type="SUPFAM" id="SSF100879">
    <property type="entry name" value="Lesion bypass DNA polymerase (Y-family), little finger domain"/>
    <property type="match status" value="1"/>
</dbReference>
<accession>A0A8H3DUS0</accession>
<dbReference type="Gene3D" id="3.30.70.270">
    <property type="match status" value="2"/>
</dbReference>
<evidence type="ECO:0000313" key="20">
    <source>
        <dbReference type="Proteomes" id="UP000663827"/>
    </source>
</evidence>
<dbReference type="InterPro" id="IPR038401">
    <property type="entry name" value="Rev1_C_sf"/>
</dbReference>
<comment type="function">
    <text evidence="14">Deoxycytidyl transferase involved in DNA repair. Transfers a dCMP residue from dCTP to the 3'-end of a DNA primer in a template-dependent reaction. May assist in the first step in the bypass of abasic lesions by the insertion of a nucleotide opposite the lesion. Required for normal induction of mutations by physical and chemical agents. Involved in mitochondrial DNA mutagenesis.</text>
</comment>
<dbReference type="FunFam" id="3.30.1490.100:FF:000001">
    <property type="entry name" value="DNA repair protein REV1"/>
    <property type="match status" value="1"/>
</dbReference>
<keyword evidence="12" id="KW-0234">DNA repair</keyword>
<dbReference type="CDD" id="cd17719">
    <property type="entry name" value="BRCT_Rev1"/>
    <property type="match status" value="1"/>
</dbReference>